<accession>V5WNS0</accession>
<organism evidence="2 3">
    <name type="scientific">Salinispira pacifica</name>
    <dbReference type="NCBI Taxonomy" id="1307761"/>
    <lineage>
        <taxon>Bacteria</taxon>
        <taxon>Pseudomonadati</taxon>
        <taxon>Spirochaetota</taxon>
        <taxon>Spirochaetia</taxon>
        <taxon>Spirochaetales</taxon>
        <taxon>Spirochaetaceae</taxon>
        <taxon>Salinispira</taxon>
    </lineage>
</organism>
<feature type="transmembrane region" description="Helical" evidence="1">
    <location>
        <begin position="92"/>
        <end position="111"/>
    </location>
</feature>
<evidence type="ECO:0000313" key="2">
    <source>
        <dbReference type="EMBL" id="AHC16726.1"/>
    </source>
</evidence>
<gene>
    <name evidence="2" type="ORF">L21SP2_3388</name>
</gene>
<evidence type="ECO:0000256" key="1">
    <source>
        <dbReference type="SAM" id="Phobius"/>
    </source>
</evidence>
<protein>
    <recommendedName>
        <fullName evidence="4">Histidine kinase N-terminal 7TM region domain-containing protein</fullName>
    </recommendedName>
</protein>
<feature type="transmembrane region" description="Helical" evidence="1">
    <location>
        <begin position="198"/>
        <end position="218"/>
    </location>
</feature>
<dbReference type="HOGENOM" id="CLU_1224036_0_0_12"/>
<name>V5WNS0_9SPIO</name>
<keyword evidence="1" id="KW-0472">Membrane</keyword>
<dbReference type="STRING" id="1307761.L21SP2_3388"/>
<dbReference type="AlphaFoldDB" id="V5WNS0"/>
<keyword evidence="3" id="KW-1185">Reference proteome</keyword>
<feature type="transmembrane region" description="Helical" evidence="1">
    <location>
        <begin position="61"/>
        <end position="85"/>
    </location>
</feature>
<reference evidence="2 3" key="1">
    <citation type="journal article" date="2015" name="Stand. Genomic Sci.">
        <title>Complete genome sequence and description of Salinispira pacifica gen. nov., sp. nov., a novel spirochaete isolated form a hypersaline microbial mat.</title>
        <authorList>
            <person name="Ben Hania W."/>
            <person name="Joseph M."/>
            <person name="Schumann P."/>
            <person name="Bunk B."/>
            <person name="Fiebig A."/>
            <person name="Sproer C."/>
            <person name="Klenk H.P."/>
            <person name="Fardeau M.L."/>
            <person name="Spring S."/>
        </authorList>
    </citation>
    <scope>NUCLEOTIDE SEQUENCE [LARGE SCALE GENOMIC DNA]</scope>
    <source>
        <strain evidence="2 3">L21-RPul-D2</strain>
    </source>
</reference>
<keyword evidence="1" id="KW-1133">Transmembrane helix</keyword>
<keyword evidence="1" id="KW-0812">Transmembrane</keyword>
<feature type="transmembrane region" description="Helical" evidence="1">
    <location>
        <begin position="6"/>
        <end position="24"/>
    </location>
</feature>
<evidence type="ECO:0008006" key="4">
    <source>
        <dbReference type="Google" id="ProtNLM"/>
    </source>
</evidence>
<sequence>MNYSPLLSIITATLEIAAALYGILLIKKKQAADWSIIVILMLLAGYQILEALNCSPGLSGMFSRAAFIDITWLPPLGLVFLALAIPRASSRIIAGIYVLAGLAFSVWYAFFDTSVILSHCDTVIAVYTNSEPGRWLYAVFYQSGVLLLIILPFFFPRRVIGGADSFGLKNIRYFQLGVLGFMLPSLVTALIFTSLQRAMPSLMCHYALILAGFLFLILRNRRRSAA</sequence>
<proteinExistence type="predicted"/>
<dbReference type="EMBL" id="CP006939">
    <property type="protein sequence ID" value="AHC16726.1"/>
    <property type="molecule type" value="Genomic_DNA"/>
</dbReference>
<feature type="transmembrane region" description="Helical" evidence="1">
    <location>
        <begin position="135"/>
        <end position="155"/>
    </location>
</feature>
<dbReference type="RefSeq" id="WP_024269614.1">
    <property type="nucleotide sequence ID" value="NC_023035.1"/>
</dbReference>
<feature type="transmembrane region" description="Helical" evidence="1">
    <location>
        <begin position="31"/>
        <end position="49"/>
    </location>
</feature>
<dbReference type="KEGG" id="slr:L21SP2_3388"/>
<dbReference type="Proteomes" id="UP000018680">
    <property type="component" value="Chromosome"/>
</dbReference>
<feature type="transmembrane region" description="Helical" evidence="1">
    <location>
        <begin position="176"/>
        <end position="192"/>
    </location>
</feature>
<evidence type="ECO:0000313" key="3">
    <source>
        <dbReference type="Proteomes" id="UP000018680"/>
    </source>
</evidence>